<reference evidence="3 4" key="1">
    <citation type="submission" date="2019-04" db="EMBL/GenBank/DDBJ databases">
        <title>Herbidospora sp. NEAU-GS14.nov., a novel actinomycete isolated from soil.</title>
        <authorList>
            <person name="Han L."/>
        </authorList>
    </citation>
    <scope>NUCLEOTIDE SEQUENCE [LARGE SCALE GENOMIC DNA]</scope>
    <source>
        <strain evidence="3 4">NEAU-GS14</strain>
    </source>
</reference>
<dbReference type="SUPFAM" id="SSF56059">
    <property type="entry name" value="Glutathione synthetase ATP-binding domain-like"/>
    <property type="match status" value="1"/>
</dbReference>
<keyword evidence="4" id="KW-1185">Reference proteome</keyword>
<organism evidence="3 4">
    <name type="scientific">Herbidospora galbida</name>
    <dbReference type="NCBI Taxonomy" id="2575442"/>
    <lineage>
        <taxon>Bacteria</taxon>
        <taxon>Bacillati</taxon>
        <taxon>Actinomycetota</taxon>
        <taxon>Actinomycetes</taxon>
        <taxon>Streptosporangiales</taxon>
        <taxon>Streptosporangiaceae</taxon>
        <taxon>Herbidospora</taxon>
    </lineage>
</organism>
<sequence length="344" mass="36068">MIVVGTPGDRRADLFGAAARAHGLGEITVVPWTEVLTGAPLRFSGLVRVDSPGESAEADALLRGAGDPTRVGGGATWYTRFMEGLGRVAQAGGELLADVGEIATMFDKRRCHALLASAGLPVPGGVTVNSYGELREQMRARAWPRVFVKPAHGSSASGVIAFETSGTRLRAVTSATEDLRNSLAVRTYTDESTVARIVDTLAPDGLHVERWFPKASVAGGCFDLRVVTVAGRPTHAVARVSRVPMTNLHLGGKRGDLGEIRARLGAARWDEAMDVCARTAACFPGSLTTGVDLMIGADWRSMAVAEVNAFGDLLPGLGALDGSGLTTYECQARAVAAGWRPCAT</sequence>
<dbReference type="EMBL" id="SZQA01000007">
    <property type="protein sequence ID" value="TKK89345.1"/>
    <property type="molecule type" value="Genomic_DNA"/>
</dbReference>
<dbReference type="InterPro" id="IPR011761">
    <property type="entry name" value="ATP-grasp"/>
</dbReference>
<dbReference type="GO" id="GO:0046872">
    <property type="term" value="F:metal ion binding"/>
    <property type="evidence" value="ECO:0007669"/>
    <property type="project" value="InterPro"/>
</dbReference>
<feature type="domain" description="ATP-grasp" evidence="2">
    <location>
        <begin position="112"/>
        <end position="336"/>
    </location>
</feature>
<name>A0A4U3MIZ2_9ACTN</name>
<dbReference type="GO" id="GO:0005524">
    <property type="term" value="F:ATP binding"/>
    <property type="evidence" value="ECO:0007669"/>
    <property type="project" value="UniProtKB-UniRule"/>
</dbReference>
<proteinExistence type="predicted"/>
<evidence type="ECO:0000313" key="3">
    <source>
        <dbReference type="EMBL" id="TKK89345.1"/>
    </source>
</evidence>
<dbReference type="InterPro" id="IPR047778">
    <property type="entry name" value="STM4014-like"/>
</dbReference>
<dbReference type="RefSeq" id="WP_137246850.1">
    <property type="nucleotide sequence ID" value="NZ_SZQA01000007.1"/>
</dbReference>
<evidence type="ECO:0000313" key="4">
    <source>
        <dbReference type="Proteomes" id="UP000308705"/>
    </source>
</evidence>
<keyword evidence="1" id="KW-0547">Nucleotide-binding</keyword>
<dbReference type="InterPro" id="IPR013815">
    <property type="entry name" value="ATP_grasp_subdomain_1"/>
</dbReference>
<dbReference type="OrthoDB" id="9789963at2"/>
<dbReference type="Gene3D" id="3.30.1490.20">
    <property type="entry name" value="ATP-grasp fold, A domain"/>
    <property type="match status" value="1"/>
</dbReference>
<keyword evidence="1" id="KW-0067">ATP-binding</keyword>
<dbReference type="Gene3D" id="3.30.470.20">
    <property type="entry name" value="ATP-grasp fold, B domain"/>
    <property type="match status" value="1"/>
</dbReference>
<evidence type="ECO:0000256" key="1">
    <source>
        <dbReference type="PROSITE-ProRule" id="PRU00409"/>
    </source>
</evidence>
<evidence type="ECO:0000259" key="2">
    <source>
        <dbReference type="PROSITE" id="PS50975"/>
    </source>
</evidence>
<dbReference type="PROSITE" id="PS50975">
    <property type="entry name" value="ATP_GRASP"/>
    <property type="match status" value="1"/>
</dbReference>
<dbReference type="NCBIfam" id="NF038074">
    <property type="entry name" value="fam_STM4014"/>
    <property type="match status" value="1"/>
</dbReference>
<accession>A0A4U3MIZ2</accession>
<comment type="caution">
    <text evidence="3">The sequence shown here is derived from an EMBL/GenBank/DDBJ whole genome shotgun (WGS) entry which is preliminary data.</text>
</comment>
<dbReference type="Proteomes" id="UP000308705">
    <property type="component" value="Unassembled WGS sequence"/>
</dbReference>
<protein>
    <recommendedName>
        <fullName evidence="2">ATP-grasp domain-containing protein</fullName>
    </recommendedName>
</protein>
<dbReference type="AlphaFoldDB" id="A0A4U3MIZ2"/>
<gene>
    <name evidence="3" type="ORF">FDA94_10485</name>
</gene>